<feature type="compositionally biased region" description="Basic and acidic residues" evidence="6">
    <location>
        <begin position="578"/>
        <end position="587"/>
    </location>
</feature>
<dbReference type="GO" id="GO:0005201">
    <property type="term" value="F:extracellular matrix structural constituent"/>
    <property type="evidence" value="ECO:0007669"/>
    <property type="project" value="InterPro"/>
</dbReference>
<dbReference type="GO" id="GO:0005581">
    <property type="term" value="C:collagen trimer"/>
    <property type="evidence" value="ECO:0007669"/>
    <property type="project" value="UniProtKB-KW"/>
</dbReference>
<evidence type="ECO:0000313" key="9">
    <source>
        <dbReference type="Proteomes" id="UP001311232"/>
    </source>
</evidence>
<feature type="compositionally biased region" description="Low complexity" evidence="6">
    <location>
        <begin position="512"/>
        <end position="521"/>
    </location>
</feature>
<dbReference type="PANTHER" id="PTHR37456:SF6">
    <property type="entry name" value="COLLAGEN ALPHA-1(XXIII) CHAIN-LIKE ISOFORM X2"/>
    <property type="match status" value="1"/>
</dbReference>
<keyword evidence="3" id="KW-0272">Extracellular matrix</keyword>
<keyword evidence="5" id="KW-0175">Coiled coil</keyword>
<evidence type="ECO:0000256" key="2">
    <source>
        <dbReference type="ARBA" id="ARBA00022525"/>
    </source>
</evidence>
<evidence type="ECO:0000313" key="8">
    <source>
        <dbReference type="EMBL" id="KAK5612225.1"/>
    </source>
</evidence>
<dbReference type="GO" id="GO:0005576">
    <property type="term" value="C:extracellular region"/>
    <property type="evidence" value="ECO:0007669"/>
    <property type="project" value="UniProtKB-SubCell"/>
</dbReference>
<feature type="coiled-coil region" evidence="5">
    <location>
        <begin position="268"/>
        <end position="295"/>
    </location>
</feature>
<dbReference type="AlphaFoldDB" id="A0AAV9RT60"/>
<evidence type="ECO:0000259" key="7">
    <source>
        <dbReference type="PROSITE" id="PS51461"/>
    </source>
</evidence>
<evidence type="ECO:0000256" key="3">
    <source>
        <dbReference type="ARBA" id="ARBA00022530"/>
    </source>
</evidence>
<dbReference type="Pfam" id="PF01391">
    <property type="entry name" value="Collagen"/>
    <property type="match status" value="2"/>
</dbReference>
<feature type="compositionally biased region" description="Pro residues" evidence="6">
    <location>
        <begin position="380"/>
        <end position="392"/>
    </location>
</feature>
<dbReference type="PROSITE" id="PS51461">
    <property type="entry name" value="NC1_FIB"/>
    <property type="match status" value="1"/>
</dbReference>
<feature type="region of interest" description="Disordered" evidence="6">
    <location>
        <begin position="321"/>
        <end position="664"/>
    </location>
</feature>
<feature type="compositionally biased region" description="Pro residues" evidence="6">
    <location>
        <begin position="626"/>
        <end position="635"/>
    </location>
</feature>
<dbReference type="Gene3D" id="2.60.120.1000">
    <property type="match status" value="1"/>
</dbReference>
<evidence type="ECO:0000256" key="1">
    <source>
        <dbReference type="ARBA" id="ARBA00004613"/>
    </source>
</evidence>
<keyword evidence="9" id="KW-1185">Reference proteome</keyword>
<dbReference type="Proteomes" id="UP001311232">
    <property type="component" value="Unassembled WGS sequence"/>
</dbReference>
<feature type="compositionally biased region" description="Pro residues" evidence="6">
    <location>
        <begin position="650"/>
        <end position="659"/>
    </location>
</feature>
<comment type="caution">
    <text evidence="8">The sequence shown here is derived from an EMBL/GenBank/DDBJ whole genome shotgun (WGS) entry which is preliminary data.</text>
</comment>
<dbReference type="InterPro" id="IPR008160">
    <property type="entry name" value="Collagen"/>
</dbReference>
<evidence type="ECO:0000256" key="6">
    <source>
        <dbReference type="SAM" id="MobiDB-lite"/>
    </source>
</evidence>
<keyword evidence="2" id="KW-0964">Secreted</keyword>
<protein>
    <recommendedName>
        <fullName evidence="7">Fibrillar collagen NC1 domain-containing protein</fullName>
    </recommendedName>
</protein>
<feature type="domain" description="Fibrillar collagen NC1" evidence="7">
    <location>
        <begin position="714"/>
        <end position="942"/>
    </location>
</feature>
<proteinExistence type="predicted"/>
<name>A0AAV9RT60_9TELE</name>
<comment type="subcellular location">
    <subcellularLocation>
        <location evidence="1">Secreted</location>
    </subcellularLocation>
</comment>
<dbReference type="SMART" id="SM00038">
    <property type="entry name" value="COLFI"/>
    <property type="match status" value="1"/>
</dbReference>
<gene>
    <name evidence="8" type="ORF">CRENBAI_018742</name>
</gene>
<evidence type="ECO:0000256" key="5">
    <source>
        <dbReference type="SAM" id="Coils"/>
    </source>
</evidence>
<reference evidence="8 9" key="1">
    <citation type="submission" date="2021-06" db="EMBL/GenBank/DDBJ databases">
        <authorList>
            <person name="Palmer J.M."/>
        </authorList>
    </citation>
    <scope>NUCLEOTIDE SEQUENCE [LARGE SCALE GENOMIC DNA]</scope>
    <source>
        <strain evidence="8 9">MEX-2019</strain>
        <tissue evidence="8">Muscle</tissue>
    </source>
</reference>
<feature type="compositionally biased region" description="Low complexity" evidence="6">
    <location>
        <begin position="636"/>
        <end position="648"/>
    </location>
</feature>
<dbReference type="InterPro" id="IPR050938">
    <property type="entry name" value="Collagen_Structural_Proteins"/>
</dbReference>
<keyword evidence="4" id="KW-0176">Collagen</keyword>
<feature type="compositionally biased region" description="Low complexity" evidence="6">
    <location>
        <begin position="435"/>
        <end position="449"/>
    </location>
</feature>
<organism evidence="8 9">
    <name type="scientific">Crenichthys baileyi</name>
    <name type="common">White River springfish</name>
    <dbReference type="NCBI Taxonomy" id="28760"/>
    <lineage>
        <taxon>Eukaryota</taxon>
        <taxon>Metazoa</taxon>
        <taxon>Chordata</taxon>
        <taxon>Craniata</taxon>
        <taxon>Vertebrata</taxon>
        <taxon>Euteleostomi</taxon>
        <taxon>Actinopterygii</taxon>
        <taxon>Neopterygii</taxon>
        <taxon>Teleostei</taxon>
        <taxon>Neoteleostei</taxon>
        <taxon>Acanthomorphata</taxon>
        <taxon>Ovalentaria</taxon>
        <taxon>Atherinomorphae</taxon>
        <taxon>Cyprinodontiformes</taxon>
        <taxon>Goodeidae</taxon>
        <taxon>Crenichthys</taxon>
    </lineage>
</organism>
<feature type="compositionally biased region" description="Pro residues" evidence="6">
    <location>
        <begin position="560"/>
        <end position="572"/>
    </location>
</feature>
<dbReference type="EMBL" id="JAHHUM010001446">
    <property type="protein sequence ID" value="KAK5612225.1"/>
    <property type="molecule type" value="Genomic_DNA"/>
</dbReference>
<evidence type="ECO:0000256" key="4">
    <source>
        <dbReference type="ARBA" id="ARBA00023119"/>
    </source>
</evidence>
<dbReference type="InterPro" id="IPR000885">
    <property type="entry name" value="Fib_collagen_C"/>
</dbReference>
<dbReference type="Pfam" id="PF01410">
    <property type="entry name" value="COLFI"/>
    <property type="match status" value="1"/>
</dbReference>
<sequence>MINGPLRLINFPLCLQGSLGFPGVAGSLGEKGRRVLGVKEVLMDPGVEEEQGGQLESLEKRDQLDKMVLQDLLENRVLKGHRVKMERQDLKDPMVYLERMDYQAIQVREENQVFKARLDLLVPQELLGHRGNLVRQGQLEIEVIQAHQDHQVSMVYQELLERRVPREIQASEEAEGPLVQRALLVLRVEKGYLVLQGLLVLQERGVPLGPLEQLAHQDDQAVWALLGRVERKACQERREPLGLLVEMGNQDLQGCLGLRDLQGLPVRTETRESQVDRAKREAKETKEKLDLLDRLGFKDLWANQDHLANYFWIFQGTDGEPGPRGQMGLNGPKGDEGSRGFKGPPGPSGLQGMPGPPGEKGENGHVGSMGPPGQHGPRGPQGPPGAEGPPGLPGGVGQPGLVGEKGEDGEVGDPGAVGEPGLPGAKGDVGEKGDAGPPGAAGPPGTRGTPGEDGPKGNLGPLGFPGDSGPTGEPGVNGVDGSPGPKGDNGEVGKTGPPGASGEPGPPGPPGRRGSQGTQGPVGKSGPVGPQGHPGRPGPEGLRGIPGPAGEQGLNGPPGQTGPPGPIGPPGLPGIKGDPGKKGEKGHGGLIGLIGPPGEPGEKGDRGLPGNQGLQGSKGDEGVVGPPGPIGPPGSPGLSGFVGSRGDPGPVGPPGPPGLPATFVQPLPVREGRRKRRRHSDEAGGAISWMEEDVHFYTEFLQGDQPLEDVEGMEEVFATLSSMKNEVELMRKPLGTFESPARTCKELIMVQPDYKDGEYWIDPNQGCHRDSIKVYCNFTAFGETCLQPDKRIEMLKLSSWNKEKPGSWFSQYRRGKKFSYIDRGGNPVHVVQLTFLKLLSATAKQRFTYTCQNSAGWFDSTSRSYQHALRFQGSNDKELTQAKSPFITAVHDGCQSRKGQERTILEIVSPSAELLPIIDVAPADFGSNSQKFGFQVGQVCFNG</sequence>
<dbReference type="FunFam" id="2.60.120.1000:FF:000002">
    <property type="entry name" value="Collagen XI alpha 1 chain"/>
    <property type="match status" value="1"/>
</dbReference>
<accession>A0AAV9RT60</accession>
<dbReference type="PANTHER" id="PTHR37456">
    <property type="entry name" value="SI:CH211-266K2.1"/>
    <property type="match status" value="1"/>
</dbReference>